<protein>
    <submittedName>
        <fullName evidence="3">Uncharacterized protein</fullName>
    </submittedName>
</protein>
<reference evidence="3 4" key="1">
    <citation type="journal article" date="2017" name="Curr. Biol.">
        <title>Genome architecture and evolution of a unichromosomal asexual nematode.</title>
        <authorList>
            <person name="Fradin H."/>
            <person name="Zegar C."/>
            <person name="Gutwein M."/>
            <person name="Lucas J."/>
            <person name="Kovtun M."/>
            <person name="Corcoran D."/>
            <person name="Baugh L.R."/>
            <person name="Kiontke K."/>
            <person name="Gunsalus K."/>
            <person name="Fitch D.H."/>
            <person name="Piano F."/>
        </authorList>
    </citation>
    <scope>NUCLEOTIDE SEQUENCE [LARGE SCALE GENOMIC DNA]</scope>
    <source>
        <strain evidence="3">PF1309</strain>
    </source>
</reference>
<comment type="caution">
    <text evidence="3">The sequence shown here is derived from an EMBL/GenBank/DDBJ whole genome shotgun (WGS) entry which is preliminary data.</text>
</comment>
<accession>A0A2A2LZE8</accession>
<keyword evidence="2" id="KW-0812">Transmembrane</keyword>
<gene>
    <name evidence="3" type="ORF">WR25_20123</name>
</gene>
<feature type="transmembrane region" description="Helical" evidence="2">
    <location>
        <begin position="85"/>
        <end position="104"/>
    </location>
</feature>
<evidence type="ECO:0000256" key="2">
    <source>
        <dbReference type="SAM" id="Phobius"/>
    </source>
</evidence>
<feature type="transmembrane region" description="Helical" evidence="2">
    <location>
        <begin position="12"/>
        <end position="37"/>
    </location>
</feature>
<dbReference type="EMBL" id="LIAE01006301">
    <property type="protein sequence ID" value="PAV91641.1"/>
    <property type="molecule type" value="Genomic_DNA"/>
</dbReference>
<proteinExistence type="predicted"/>
<feature type="transmembrane region" description="Helical" evidence="2">
    <location>
        <begin position="125"/>
        <end position="146"/>
    </location>
</feature>
<feature type="transmembrane region" description="Helical" evidence="2">
    <location>
        <begin position="192"/>
        <end position="209"/>
    </location>
</feature>
<keyword evidence="2" id="KW-1133">Transmembrane helix</keyword>
<keyword evidence="4" id="KW-1185">Reference proteome</keyword>
<evidence type="ECO:0000313" key="4">
    <source>
        <dbReference type="Proteomes" id="UP000218231"/>
    </source>
</evidence>
<feature type="transmembrane region" description="Helical" evidence="2">
    <location>
        <begin position="152"/>
        <end position="171"/>
    </location>
</feature>
<evidence type="ECO:0000256" key="1">
    <source>
        <dbReference type="SAM" id="MobiDB-lite"/>
    </source>
</evidence>
<evidence type="ECO:0000313" key="3">
    <source>
        <dbReference type="EMBL" id="PAV91641.1"/>
    </source>
</evidence>
<dbReference type="AlphaFoldDB" id="A0A2A2LZE8"/>
<dbReference type="Proteomes" id="UP000218231">
    <property type="component" value="Unassembled WGS sequence"/>
</dbReference>
<feature type="transmembrane region" description="Helical" evidence="2">
    <location>
        <begin position="49"/>
        <end position="73"/>
    </location>
</feature>
<sequence>MDNKDTLAWIQLLLYLFEVFCECVSISLLSTAIFICIRANSFHSYFRALLLVVLLVLLCFCLIDVLNPISAAFPNFAESFSVPTIRWWCQSIAFQLVSVVFFLISIERCFAVSFCTAYQQFNSSLPVFIFFLCVVISTVGLRYLLYYYALKMSYFCFALDCFTLCIMTFLWRKNEKLKKKKMSETLNTKYQLMNLFASICAVLLMWNHVPYRKKLYKILFYLSGRKLQYTYEDTPVIKFDHGNNFHFEMLRKQWGEPTIEPSSSRRQSSVTNKEEISSLDGGK</sequence>
<organism evidence="3 4">
    <name type="scientific">Diploscapter pachys</name>
    <dbReference type="NCBI Taxonomy" id="2018661"/>
    <lineage>
        <taxon>Eukaryota</taxon>
        <taxon>Metazoa</taxon>
        <taxon>Ecdysozoa</taxon>
        <taxon>Nematoda</taxon>
        <taxon>Chromadorea</taxon>
        <taxon>Rhabditida</taxon>
        <taxon>Rhabditina</taxon>
        <taxon>Rhabditomorpha</taxon>
        <taxon>Rhabditoidea</taxon>
        <taxon>Rhabditidae</taxon>
        <taxon>Diploscapter</taxon>
    </lineage>
</organism>
<feature type="region of interest" description="Disordered" evidence="1">
    <location>
        <begin position="256"/>
        <end position="283"/>
    </location>
</feature>
<name>A0A2A2LZE8_9BILA</name>
<feature type="compositionally biased region" description="Polar residues" evidence="1">
    <location>
        <begin position="260"/>
        <end position="271"/>
    </location>
</feature>
<feature type="compositionally biased region" description="Basic and acidic residues" evidence="1">
    <location>
        <begin position="272"/>
        <end position="283"/>
    </location>
</feature>
<keyword evidence="2" id="KW-0472">Membrane</keyword>